<keyword evidence="12" id="KW-0175">Coiled coil</keyword>
<evidence type="ECO:0000256" key="4">
    <source>
        <dbReference type="ARBA" id="ARBA00022722"/>
    </source>
</evidence>
<evidence type="ECO:0000256" key="7">
    <source>
        <dbReference type="ARBA" id="ARBA00022842"/>
    </source>
</evidence>
<dbReference type="Gene3D" id="3.30.70.270">
    <property type="match status" value="2"/>
</dbReference>
<dbReference type="EC" id="2.7.7.49" evidence="1"/>
<dbReference type="CDD" id="cd01647">
    <property type="entry name" value="RT_LTR"/>
    <property type="match status" value="1"/>
</dbReference>
<name>A0A0K0FBU4_STRVS</name>
<dbReference type="GO" id="GO:0003964">
    <property type="term" value="F:RNA-directed DNA polymerase activity"/>
    <property type="evidence" value="ECO:0007669"/>
    <property type="project" value="UniProtKB-KW"/>
</dbReference>
<dbReference type="SUPFAM" id="SSF56672">
    <property type="entry name" value="DNA/RNA polymerases"/>
    <property type="match status" value="1"/>
</dbReference>
<dbReference type="PANTHER" id="PTHR37984:SF5">
    <property type="entry name" value="PROTEIN NYNRIN-LIKE"/>
    <property type="match status" value="1"/>
</dbReference>
<organism evidence="16 17">
    <name type="scientific">Strongyloides venezuelensis</name>
    <name type="common">Threadworm</name>
    <dbReference type="NCBI Taxonomy" id="75913"/>
    <lineage>
        <taxon>Eukaryota</taxon>
        <taxon>Metazoa</taxon>
        <taxon>Ecdysozoa</taxon>
        <taxon>Nematoda</taxon>
        <taxon>Chromadorea</taxon>
        <taxon>Rhabditida</taxon>
        <taxon>Tylenchina</taxon>
        <taxon>Panagrolaimomorpha</taxon>
        <taxon>Strongyloidoidea</taxon>
        <taxon>Strongyloididae</taxon>
        <taxon>Strongyloides</taxon>
    </lineage>
</organism>
<dbReference type="InterPro" id="IPR012337">
    <property type="entry name" value="RNaseH-like_sf"/>
</dbReference>
<sequence>MTENLDNIKPEVKDENHTVLENETRLQELERKLEQKLADLERREENIKKMEDEVSRLSKLYSEKIGNFQSSIDLEKSSLSGIHYQQNSHANQLSTFKEPAMSMLRTREPGDTPMLLNKKPVSNTLLSTSTSLPNENQTPYKSVLRTQNVNNCQSDIRSEMPRSMETETIKSYIEEFQNPRHQSTPMFKNSYEETKKKTLFVNSNTAGYQMKQFTLEPFKGKEMFASYLTRFEAMLNINMVPESLFTATLIMHLESLPAEKVNMVFNIYSSYNKIVDFLLEHFKGTESVESAKQELRSFYNVKIEKIIDVAKRIDKLVDTAYARESIDDRLIKKRKHLADLIKSPNVANAIEYQSSGETFEITMWKARNMLDREIKGNIINRGNAKPKGREKCNHCGYTNHKSEDCRRVKDGSNKSNFKRDNYNKQSKQEVNNILESNNIITDMCEDSSSHLPIITVTINNLIKVKALFDTGSTKTLIPKNLATKLCISSDLSKSITLKTLSTGKPLSAIKTKMPLNFKFDKQSLTKKVYITDISLNDRLYDCIIGWDLIKRLNVYGKFFKNARTDNEVNIIVKESVPKNCKFLDNLKLEYSDVFSISEFDLGEGLVSCSEIQLKPDGVFQKPIHYPIPESFMSQFKHYLNELENAGVLVKMDTIYTHPCIILQKENNRLRMISDMRSINSMVVPHYHAAPTFKEILGKLNSSRYFTKLDSPNAFFQISVPSNSVKYLGIRTPFGTYCYQRMPQGFLNSSSEYQRLCENMLKNIDGVINYIDDIVVYGGDNEKEHFDIVRKVLQCFRQNKLKLSFDKSTFCGSKIQYLGYEICSLGSKPARKNIDKFLSRKKPVSKGEMKSLLASSNYFRQHIVSYSKIIYPLEAALSQKYKRLTWTSEMEESYKLLLSTMNDDNFMRHPKFNVPFNLITDASQFSIGAIVTQIGPDNKEYLVSTYSKRFRPGKTEQSATWRELVGVVKSFKHYRSWFVGNLVNIKTDHGPLVGIFSHTDDPRYIGQIAQMQGFHYNISHLKGAHNPADYISRYILTPTTNTFSCPPQYTSDTFIQPEVKHLHYGSNTDDSDSCLESDNSLSSTTTSSISDTINEYESNVTTRAQKIHNSSDINGIKRKRGRPKKQPAKNTTTVAHKFIANSNVNLIEVPQPTVINEIHKRRGRPPKSRYIPDNIIDVNEPSLENFSNFSENKGVDSDDLNLHEVLEITHNSGHLGLDKMVELIQLRLPNVENLRGKIAKYLSTCLTCKLRNSGMKRVPPPEAIDQYDCPGQCYSMDIMGRIKPPSDNGDCYVVSVIDNYSRAITLFSLKNYDAETLIPILHKRVFMIRGYPKVIKTDNGSNFVGSKFKQFLQNLNINHITSNAFHSRGNSQCERSFKTISDIIAKICRKLPTTWADTLEAVQFYVNSTISKSTGVSPFYAEHLRHPNTLLDQMLKTYSSGVHDTSKSLFDLYKNSAIIREEIYQCLKETRTEENSRLPFKPVLKFNAGDEFFIRSNDKDANKFGYRYDGPHKVIKDCGTFLIYKIGNLERTVHKQNVKRN</sequence>
<dbReference type="PANTHER" id="PTHR37984">
    <property type="entry name" value="PROTEIN CBG26694"/>
    <property type="match status" value="1"/>
</dbReference>
<evidence type="ECO:0000256" key="5">
    <source>
        <dbReference type="ARBA" id="ARBA00022759"/>
    </source>
</evidence>
<reference evidence="17" key="2">
    <citation type="submission" date="2015-08" db="UniProtKB">
        <authorList>
            <consortium name="WormBaseParasite"/>
        </authorList>
    </citation>
    <scope>IDENTIFICATION</scope>
</reference>
<keyword evidence="11" id="KW-0511">Multifunctional enzyme</keyword>
<evidence type="ECO:0000259" key="14">
    <source>
        <dbReference type="PROSITE" id="PS50878"/>
    </source>
</evidence>
<keyword evidence="3" id="KW-0548">Nucleotidyltransferase</keyword>
<dbReference type="Pfam" id="PF17919">
    <property type="entry name" value="RT_RNaseH_2"/>
    <property type="match status" value="1"/>
</dbReference>
<dbReference type="InterPro" id="IPR041588">
    <property type="entry name" value="Integrase_H2C2"/>
</dbReference>
<evidence type="ECO:0000256" key="8">
    <source>
        <dbReference type="ARBA" id="ARBA00022884"/>
    </source>
</evidence>
<feature type="domain" description="Integrase catalytic" evidence="15">
    <location>
        <begin position="1265"/>
        <end position="1425"/>
    </location>
</feature>
<dbReference type="Gene3D" id="3.30.420.10">
    <property type="entry name" value="Ribonuclease H-like superfamily/Ribonuclease H"/>
    <property type="match status" value="1"/>
</dbReference>
<dbReference type="GO" id="GO:0003723">
    <property type="term" value="F:RNA binding"/>
    <property type="evidence" value="ECO:0007669"/>
    <property type="project" value="UniProtKB-KW"/>
</dbReference>
<evidence type="ECO:0000313" key="17">
    <source>
        <dbReference type="WBParaSite" id="SVE_0630800.1"/>
    </source>
</evidence>
<evidence type="ECO:0000256" key="12">
    <source>
        <dbReference type="SAM" id="Coils"/>
    </source>
</evidence>
<dbReference type="SUPFAM" id="SSF53098">
    <property type="entry name" value="Ribonuclease H-like"/>
    <property type="match status" value="1"/>
</dbReference>
<dbReference type="InterPro" id="IPR001584">
    <property type="entry name" value="Integrase_cat-core"/>
</dbReference>
<dbReference type="Pfam" id="PF00078">
    <property type="entry name" value="RVT_1"/>
    <property type="match status" value="1"/>
</dbReference>
<dbReference type="GO" id="GO:0004519">
    <property type="term" value="F:endonuclease activity"/>
    <property type="evidence" value="ECO:0007669"/>
    <property type="project" value="UniProtKB-KW"/>
</dbReference>
<keyword evidence="4" id="KW-0540">Nuclease</keyword>
<keyword evidence="7" id="KW-0460">Magnesium</keyword>
<dbReference type="InterPro" id="IPR043502">
    <property type="entry name" value="DNA/RNA_pol_sf"/>
</dbReference>
<dbReference type="STRING" id="75913.A0A0K0FBU4"/>
<evidence type="ECO:0000259" key="15">
    <source>
        <dbReference type="PROSITE" id="PS50994"/>
    </source>
</evidence>
<evidence type="ECO:0000256" key="2">
    <source>
        <dbReference type="ARBA" id="ARBA00022679"/>
    </source>
</evidence>
<dbReference type="CDD" id="cd09274">
    <property type="entry name" value="RNase_HI_RT_Ty3"/>
    <property type="match status" value="1"/>
</dbReference>
<dbReference type="InterPro" id="IPR021109">
    <property type="entry name" value="Peptidase_aspartic_dom_sf"/>
</dbReference>
<dbReference type="SUPFAM" id="SSF50630">
    <property type="entry name" value="Acid proteases"/>
    <property type="match status" value="1"/>
</dbReference>
<keyword evidence="9" id="KW-0229">DNA integration</keyword>
<dbReference type="Proteomes" id="UP000035680">
    <property type="component" value="Unassembled WGS sequence"/>
</dbReference>
<evidence type="ECO:0000256" key="9">
    <source>
        <dbReference type="ARBA" id="ARBA00022908"/>
    </source>
</evidence>
<keyword evidence="8" id="KW-0694">RNA-binding</keyword>
<dbReference type="CDD" id="cd00303">
    <property type="entry name" value="retropepsin_like"/>
    <property type="match status" value="1"/>
</dbReference>
<evidence type="ECO:0000256" key="1">
    <source>
        <dbReference type="ARBA" id="ARBA00012493"/>
    </source>
</evidence>
<evidence type="ECO:0000256" key="6">
    <source>
        <dbReference type="ARBA" id="ARBA00022801"/>
    </source>
</evidence>
<dbReference type="PROSITE" id="PS50994">
    <property type="entry name" value="INTEGRASE"/>
    <property type="match status" value="1"/>
</dbReference>
<keyword evidence="10" id="KW-0695">RNA-directed DNA polymerase</keyword>
<dbReference type="Gene3D" id="3.10.10.10">
    <property type="entry name" value="HIV Type 1 Reverse Transcriptase, subunit A, domain 1"/>
    <property type="match status" value="1"/>
</dbReference>
<dbReference type="GO" id="GO:0015074">
    <property type="term" value="P:DNA integration"/>
    <property type="evidence" value="ECO:0007669"/>
    <property type="project" value="UniProtKB-KW"/>
</dbReference>
<dbReference type="Pfam" id="PF13650">
    <property type="entry name" value="Asp_protease_2"/>
    <property type="match status" value="1"/>
</dbReference>
<evidence type="ECO:0000256" key="13">
    <source>
        <dbReference type="SAM" id="MobiDB-lite"/>
    </source>
</evidence>
<dbReference type="GO" id="GO:0042575">
    <property type="term" value="C:DNA polymerase complex"/>
    <property type="evidence" value="ECO:0007669"/>
    <property type="project" value="UniProtKB-ARBA"/>
</dbReference>
<evidence type="ECO:0000256" key="3">
    <source>
        <dbReference type="ARBA" id="ARBA00022695"/>
    </source>
</evidence>
<dbReference type="InterPro" id="IPR001969">
    <property type="entry name" value="Aspartic_peptidase_AS"/>
</dbReference>
<keyword evidence="16" id="KW-1185">Reference proteome</keyword>
<feature type="region of interest" description="Disordered" evidence="13">
    <location>
        <begin position="1065"/>
        <end position="1087"/>
    </location>
</feature>
<feature type="domain" description="Reverse transcriptase" evidence="14">
    <location>
        <begin position="643"/>
        <end position="821"/>
    </location>
</feature>
<dbReference type="InterPro" id="IPR041577">
    <property type="entry name" value="RT_RNaseH_2"/>
</dbReference>
<dbReference type="InterPro" id="IPR050951">
    <property type="entry name" value="Retrovirus_Pol_polyprotein"/>
</dbReference>
<dbReference type="InterPro" id="IPR043128">
    <property type="entry name" value="Rev_trsase/Diguanyl_cyclase"/>
</dbReference>
<evidence type="ECO:0000313" key="16">
    <source>
        <dbReference type="Proteomes" id="UP000035680"/>
    </source>
</evidence>
<dbReference type="PROSITE" id="PS50878">
    <property type="entry name" value="RT_POL"/>
    <property type="match status" value="1"/>
</dbReference>
<feature type="compositionally biased region" description="Low complexity" evidence="13">
    <location>
        <begin position="1075"/>
        <end position="1087"/>
    </location>
</feature>
<keyword evidence="5" id="KW-0255">Endonuclease</keyword>
<dbReference type="WBParaSite" id="SVE_0630800.1">
    <property type="protein sequence ID" value="SVE_0630800.1"/>
    <property type="gene ID" value="SVE_0630800"/>
</dbReference>
<proteinExistence type="predicted"/>
<dbReference type="PROSITE" id="PS00141">
    <property type="entry name" value="ASP_PROTEASE"/>
    <property type="match status" value="1"/>
</dbReference>
<keyword evidence="2" id="KW-0808">Transferase</keyword>
<dbReference type="GO" id="GO:0006508">
    <property type="term" value="P:proteolysis"/>
    <property type="evidence" value="ECO:0007669"/>
    <property type="project" value="InterPro"/>
</dbReference>
<dbReference type="InterPro" id="IPR036397">
    <property type="entry name" value="RNaseH_sf"/>
</dbReference>
<dbReference type="Pfam" id="PF17921">
    <property type="entry name" value="Integrase_H2C2"/>
    <property type="match status" value="1"/>
</dbReference>
<keyword evidence="6" id="KW-0378">Hydrolase</keyword>
<evidence type="ECO:0000256" key="11">
    <source>
        <dbReference type="ARBA" id="ARBA00023268"/>
    </source>
</evidence>
<dbReference type="Gene3D" id="2.40.70.10">
    <property type="entry name" value="Acid Proteases"/>
    <property type="match status" value="1"/>
</dbReference>
<reference evidence="16" key="1">
    <citation type="submission" date="2014-07" db="EMBL/GenBank/DDBJ databases">
        <authorList>
            <person name="Martin A.A"/>
            <person name="De Silva N."/>
        </authorList>
    </citation>
    <scope>NUCLEOTIDE SEQUENCE</scope>
</reference>
<evidence type="ECO:0000256" key="10">
    <source>
        <dbReference type="ARBA" id="ARBA00022918"/>
    </source>
</evidence>
<dbReference type="Pfam" id="PF00665">
    <property type="entry name" value="rve"/>
    <property type="match status" value="1"/>
</dbReference>
<protein>
    <recommendedName>
        <fullName evidence="1">RNA-directed DNA polymerase</fullName>
        <ecNumber evidence="1">2.7.7.49</ecNumber>
    </recommendedName>
</protein>
<dbReference type="InterPro" id="IPR000477">
    <property type="entry name" value="RT_dom"/>
</dbReference>
<dbReference type="GO" id="GO:0004190">
    <property type="term" value="F:aspartic-type endopeptidase activity"/>
    <property type="evidence" value="ECO:0007669"/>
    <property type="project" value="InterPro"/>
</dbReference>
<feature type="coiled-coil region" evidence="12">
    <location>
        <begin position="12"/>
        <end position="60"/>
    </location>
</feature>
<accession>A0A0K0FBU4</accession>